<keyword evidence="1" id="KW-0676">Redox-active center</keyword>
<dbReference type="InterPro" id="IPR036249">
    <property type="entry name" value="Thioredoxin-like_sf"/>
</dbReference>
<evidence type="ECO:0000256" key="1">
    <source>
        <dbReference type="ARBA" id="ARBA00023284"/>
    </source>
</evidence>
<gene>
    <name evidence="4" type="ORF">CUV01_09415</name>
</gene>
<organism evidence="4 5">
    <name type="scientific">Paracoccus tegillarcae</name>
    <dbReference type="NCBI Taxonomy" id="1529068"/>
    <lineage>
        <taxon>Bacteria</taxon>
        <taxon>Pseudomonadati</taxon>
        <taxon>Pseudomonadota</taxon>
        <taxon>Alphaproteobacteria</taxon>
        <taxon>Rhodobacterales</taxon>
        <taxon>Paracoccaceae</taxon>
        <taxon>Paracoccus</taxon>
    </lineage>
</organism>
<keyword evidence="5" id="KW-1185">Reference proteome</keyword>
<sequence>MLRSLLLYTALVFGANAGFAGQIDFEAAQANGLPKLIETEATDLPDTVFLDADDNEVTLADYEGTALLVNFWATWCAPCREEMPALDELQAELGGDDFQVLTVATGRNSREAIDKFYDETGIENLPVLTDAKQKLSRDMGVMGLPVTVLISPEGKEVARLLGDADWASDAAKQVVRELTAP</sequence>
<dbReference type="GO" id="GO:0016209">
    <property type="term" value="F:antioxidant activity"/>
    <property type="evidence" value="ECO:0007669"/>
    <property type="project" value="InterPro"/>
</dbReference>
<feature type="chain" id="PRO_5014914392" evidence="2">
    <location>
        <begin position="21"/>
        <end position="181"/>
    </location>
</feature>
<evidence type="ECO:0000313" key="4">
    <source>
        <dbReference type="EMBL" id="AUH33577.1"/>
    </source>
</evidence>
<dbReference type="CDD" id="cd02966">
    <property type="entry name" value="TlpA_like_family"/>
    <property type="match status" value="1"/>
</dbReference>
<dbReference type="PROSITE" id="PS51352">
    <property type="entry name" value="THIOREDOXIN_2"/>
    <property type="match status" value="1"/>
</dbReference>
<name>A0A2K9EJM1_9RHOB</name>
<dbReference type="SUPFAM" id="SSF52833">
    <property type="entry name" value="Thioredoxin-like"/>
    <property type="match status" value="1"/>
</dbReference>
<dbReference type="InterPro" id="IPR013766">
    <property type="entry name" value="Thioredoxin_domain"/>
</dbReference>
<protein>
    <submittedName>
        <fullName evidence="4">TlpA family protein disulfide reductase</fullName>
    </submittedName>
</protein>
<dbReference type="EMBL" id="CP025408">
    <property type="protein sequence ID" value="AUH33577.1"/>
    <property type="molecule type" value="Genomic_DNA"/>
</dbReference>
<dbReference type="OrthoDB" id="9799347at2"/>
<keyword evidence="2" id="KW-0732">Signal</keyword>
<dbReference type="Proteomes" id="UP000233742">
    <property type="component" value="Chromosome"/>
</dbReference>
<evidence type="ECO:0000259" key="3">
    <source>
        <dbReference type="PROSITE" id="PS51352"/>
    </source>
</evidence>
<dbReference type="InterPro" id="IPR017937">
    <property type="entry name" value="Thioredoxin_CS"/>
</dbReference>
<dbReference type="InterPro" id="IPR050553">
    <property type="entry name" value="Thioredoxin_ResA/DsbE_sf"/>
</dbReference>
<evidence type="ECO:0000256" key="2">
    <source>
        <dbReference type="SAM" id="SignalP"/>
    </source>
</evidence>
<dbReference type="AlphaFoldDB" id="A0A2K9EJM1"/>
<dbReference type="PANTHER" id="PTHR42852:SF13">
    <property type="entry name" value="PROTEIN DIPZ"/>
    <property type="match status" value="1"/>
</dbReference>
<dbReference type="Pfam" id="PF00578">
    <property type="entry name" value="AhpC-TSA"/>
    <property type="match status" value="1"/>
</dbReference>
<evidence type="ECO:0000313" key="5">
    <source>
        <dbReference type="Proteomes" id="UP000233742"/>
    </source>
</evidence>
<feature type="signal peptide" evidence="2">
    <location>
        <begin position="1"/>
        <end position="20"/>
    </location>
</feature>
<dbReference type="Gene3D" id="3.40.30.10">
    <property type="entry name" value="Glutaredoxin"/>
    <property type="match status" value="1"/>
</dbReference>
<dbReference type="KEGG" id="paro:CUV01_09415"/>
<reference evidence="4 5" key="1">
    <citation type="submission" date="2017-12" db="EMBL/GenBank/DDBJ databases">
        <authorList>
            <person name="Hurst M.R.H."/>
        </authorList>
    </citation>
    <scope>NUCLEOTIDE SEQUENCE [LARGE SCALE GENOMIC DNA]</scope>
    <source>
        <strain evidence="4 5">BM15</strain>
    </source>
</reference>
<proteinExistence type="predicted"/>
<feature type="domain" description="Thioredoxin" evidence="3">
    <location>
        <begin position="38"/>
        <end position="180"/>
    </location>
</feature>
<dbReference type="PANTHER" id="PTHR42852">
    <property type="entry name" value="THIOL:DISULFIDE INTERCHANGE PROTEIN DSBE"/>
    <property type="match status" value="1"/>
</dbReference>
<dbReference type="GO" id="GO:0015036">
    <property type="term" value="F:disulfide oxidoreductase activity"/>
    <property type="evidence" value="ECO:0007669"/>
    <property type="project" value="UniProtKB-ARBA"/>
</dbReference>
<dbReference type="PROSITE" id="PS00194">
    <property type="entry name" value="THIOREDOXIN_1"/>
    <property type="match status" value="1"/>
</dbReference>
<dbReference type="RefSeq" id="WP_101460246.1">
    <property type="nucleotide sequence ID" value="NZ_CP025408.1"/>
</dbReference>
<dbReference type="InterPro" id="IPR000866">
    <property type="entry name" value="AhpC/TSA"/>
</dbReference>
<accession>A0A2K9EJM1</accession>